<evidence type="ECO:0000256" key="1">
    <source>
        <dbReference type="ARBA" id="ARBA00006432"/>
    </source>
</evidence>
<dbReference type="SUPFAM" id="SSF56801">
    <property type="entry name" value="Acetyl-CoA synthetase-like"/>
    <property type="match status" value="1"/>
</dbReference>
<evidence type="ECO:0000313" key="6">
    <source>
        <dbReference type="Proteomes" id="UP001302126"/>
    </source>
</evidence>
<dbReference type="CDD" id="cd05911">
    <property type="entry name" value="Firefly_Luc_like"/>
    <property type="match status" value="1"/>
</dbReference>
<organism evidence="5 6">
    <name type="scientific">Podospora australis</name>
    <dbReference type="NCBI Taxonomy" id="1536484"/>
    <lineage>
        <taxon>Eukaryota</taxon>
        <taxon>Fungi</taxon>
        <taxon>Dikarya</taxon>
        <taxon>Ascomycota</taxon>
        <taxon>Pezizomycotina</taxon>
        <taxon>Sordariomycetes</taxon>
        <taxon>Sordariomycetidae</taxon>
        <taxon>Sordariales</taxon>
        <taxon>Podosporaceae</taxon>
        <taxon>Podospora</taxon>
    </lineage>
</organism>
<evidence type="ECO:0008006" key="7">
    <source>
        <dbReference type="Google" id="ProtNLM"/>
    </source>
</evidence>
<proteinExistence type="inferred from homology"/>
<feature type="domain" description="AMP-dependent synthetase/ligase" evidence="3">
    <location>
        <begin position="31"/>
        <end position="393"/>
    </location>
</feature>
<dbReference type="InterPro" id="IPR000873">
    <property type="entry name" value="AMP-dep_synth/lig_dom"/>
</dbReference>
<evidence type="ECO:0000259" key="3">
    <source>
        <dbReference type="Pfam" id="PF00501"/>
    </source>
</evidence>
<dbReference type="InterPro" id="IPR045851">
    <property type="entry name" value="AMP-bd_C_sf"/>
</dbReference>
<dbReference type="PANTHER" id="PTHR24096:SF149">
    <property type="entry name" value="AMP-BINDING DOMAIN-CONTAINING PROTEIN-RELATED"/>
    <property type="match status" value="1"/>
</dbReference>
<dbReference type="Gene3D" id="3.40.50.12780">
    <property type="entry name" value="N-terminal domain of ligase-like"/>
    <property type="match status" value="1"/>
</dbReference>
<name>A0AAN7ADK0_9PEZI</name>
<dbReference type="AlphaFoldDB" id="A0AAN7ADK0"/>
<evidence type="ECO:0000313" key="5">
    <source>
        <dbReference type="EMBL" id="KAK4182634.1"/>
    </source>
</evidence>
<dbReference type="FunFam" id="3.30.300.30:FF:000007">
    <property type="entry name" value="4-coumarate--CoA ligase 2"/>
    <property type="match status" value="1"/>
</dbReference>
<comment type="similarity">
    <text evidence="1">Belongs to the ATP-dependent AMP-binding enzyme family.</text>
</comment>
<dbReference type="Pfam" id="PF00501">
    <property type="entry name" value="AMP-binding"/>
    <property type="match status" value="1"/>
</dbReference>
<dbReference type="Pfam" id="PF13193">
    <property type="entry name" value="AMP-binding_C"/>
    <property type="match status" value="1"/>
</dbReference>
<sequence length="545" mass="59734">MPFDSTFPPLDIPEDVDLWSLLFAGNQRPFPANKKILTCPETHGSYTWSDLREASINFGRGLQEQYAWKKGDVLAFYTPNSIDTPILTLGALYAGAIVSPSNPLYTPEELAFQLRDSSAKALVTQPAYLPTAIAAAKKASLSLSRIILLGSQDASDFPHFASIHPSPSSPPQPVLSISPKVDPAFLVYSSGTTGLPKGVILTHYNMVANILQASATEGSQWSWSVDKQLAFLPFFHIYGLTCCVLLSIYSGWETIVLERFDLAKCLSAIATHRITFLYCPPPVILAFSKSPLVSSYDLSSLKVLHSGAAPLTKELTLAVWDRLKIPVKQGFGLSETSAVVCCQMVPEWKEFMGSVGQLMPNMQAKLVDPSTGKEETQEGELWLKGPNVFRGYYKNEQKTKEAFSRDGYFMTGDVFRRDGHGNFYCVDRLKELIKYNGYPVPPAELEGILVGHKDVADACVVGIEDKALATEAPRAYVVLREGVTANPAKAQELVDLIASKVAPHKKLRGGIRFVDSVPKSPSGKVLRRLMRDQAKAEERAAGSKL</sequence>
<comment type="caution">
    <text evidence="5">The sequence shown here is derived from an EMBL/GenBank/DDBJ whole genome shotgun (WGS) entry which is preliminary data.</text>
</comment>
<keyword evidence="2" id="KW-0436">Ligase</keyword>
<dbReference type="PROSITE" id="PS00455">
    <property type="entry name" value="AMP_BINDING"/>
    <property type="match status" value="1"/>
</dbReference>
<dbReference type="GO" id="GO:0016405">
    <property type="term" value="F:CoA-ligase activity"/>
    <property type="evidence" value="ECO:0007669"/>
    <property type="project" value="TreeGrafter"/>
</dbReference>
<gene>
    <name evidence="5" type="ORF">QBC35DRAFT_444854</name>
</gene>
<dbReference type="Gene3D" id="3.30.300.30">
    <property type="match status" value="1"/>
</dbReference>
<evidence type="ECO:0000256" key="2">
    <source>
        <dbReference type="ARBA" id="ARBA00022598"/>
    </source>
</evidence>
<dbReference type="InterPro" id="IPR042099">
    <property type="entry name" value="ANL_N_sf"/>
</dbReference>
<feature type="domain" description="AMP-binding enzyme C-terminal" evidence="4">
    <location>
        <begin position="444"/>
        <end position="524"/>
    </location>
</feature>
<evidence type="ECO:0000259" key="4">
    <source>
        <dbReference type="Pfam" id="PF13193"/>
    </source>
</evidence>
<dbReference type="EMBL" id="MU864630">
    <property type="protein sequence ID" value="KAK4182634.1"/>
    <property type="molecule type" value="Genomic_DNA"/>
</dbReference>
<reference evidence="5" key="2">
    <citation type="submission" date="2023-05" db="EMBL/GenBank/DDBJ databases">
        <authorList>
            <consortium name="Lawrence Berkeley National Laboratory"/>
            <person name="Steindorff A."/>
            <person name="Hensen N."/>
            <person name="Bonometti L."/>
            <person name="Westerberg I."/>
            <person name="Brannstrom I.O."/>
            <person name="Guillou S."/>
            <person name="Cros-Aarteil S."/>
            <person name="Calhoun S."/>
            <person name="Haridas S."/>
            <person name="Kuo A."/>
            <person name="Mondo S."/>
            <person name="Pangilinan J."/>
            <person name="Riley R."/>
            <person name="Labutti K."/>
            <person name="Andreopoulos B."/>
            <person name="Lipzen A."/>
            <person name="Chen C."/>
            <person name="Yanf M."/>
            <person name="Daum C."/>
            <person name="Ng V."/>
            <person name="Clum A."/>
            <person name="Ohm R."/>
            <person name="Martin F."/>
            <person name="Silar P."/>
            <person name="Natvig D."/>
            <person name="Lalanne C."/>
            <person name="Gautier V."/>
            <person name="Ament-Velasquez S.L."/>
            <person name="Kruys A."/>
            <person name="Hutchinson M.I."/>
            <person name="Powell A.J."/>
            <person name="Barry K."/>
            <person name="Miller A.N."/>
            <person name="Grigoriev I.V."/>
            <person name="Debuchy R."/>
            <person name="Gladieux P."/>
            <person name="Thoren M.H."/>
            <person name="Johannesson H."/>
        </authorList>
    </citation>
    <scope>NUCLEOTIDE SEQUENCE</scope>
    <source>
        <strain evidence="5">PSN309</strain>
    </source>
</reference>
<keyword evidence="6" id="KW-1185">Reference proteome</keyword>
<reference evidence="5" key="1">
    <citation type="journal article" date="2023" name="Mol. Phylogenet. Evol.">
        <title>Genome-scale phylogeny and comparative genomics of the fungal order Sordariales.</title>
        <authorList>
            <person name="Hensen N."/>
            <person name="Bonometti L."/>
            <person name="Westerberg I."/>
            <person name="Brannstrom I.O."/>
            <person name="Guillou S."/>
            <person name="Cros-Aarteil S."/>
            <person name="Calhoun S."/>
            <person name="Haridas S."/>
            <person name="Kuo A."/>
            <person name="Mondo S."/>
            <person name="Pangilinan J."/>
            <person name="Riley R."/>
            <person name="LaButti K."/>
            <person name="Andreopoulos B."/>
            <person name="Lipzen A."/>
            <person name="Chen C."/>
            <person name="Yan M."/>
            <person name="Daum C."/>
            <person name="Ng V."/>
            <person name="Clum A."/>
            <person name="Steindorff A."/>
            <person name="Ohm R.A."/>
            <person name="Martin F."/>
            <person name="Silar P."/>
            <person name="Natvig D.O."/>
            <person name="Lalanne C."/>
            <person name="Gautier V."/>
            <person name="Ament-Velasquez S.L."/>
            <person name="Kruys A."/>
            <person name="Hutchinson M.I."/>
            <person name="Powell A.J."/>
            <person name="Barry K."/>
            <person name="Miller A.N."/>
            <person name="Grigoriev I.V."/>
            <person name="Debuchy R."/>
            <person name="Gladieux P."/>
            <person name="Hiltunen Thoren M."/>
            <person name="Johannesson H."/>
        </authorList>
    </citation>
    <scope>NUCLEOTIDE SEQUENCE</scope>
    <source>
        <strain evidence="5">PSN309</strain>
    </source>
</reference>
<dbReference type="InterPro" id="IPR020845">
    <property type="entry name" value="AMP-binding_CS"/>
</dbReference>
<accession>A0AAN7ADK0</accession>
<dbReference type="Proteomes" id="UP001302126">
    <property type="component" value="Unassembled WGS sequence"/>
</dbReference>
<protein>
    <recommendedName>
        <fullName evidence="7">4-coumarate--CoA ligase</fullName>
    </recommendedName>
</protein>
<dbReference type="InterPro" id="IPR025110">
    <property type="entry name" value="AMP-bd_C"/>
</dbReference>
<dbReference type="PANTHER" id="PTHR24096">
    <property type="entry name" value="LONG-CHAIN-FATTY-ACID--COA LIGASE"/>
    <property type="match status" value="1"/>
</dbReference>